<sequence>MTTRKKIDGDLVPAQTVPREDEVRAEILARLSASGKPGDRTLAERLQTDEHGAALLRRAVLVLLVAQAEFTLYSEHRLYRPPPDEFDREFLHEMVLMAVLGMLRSETDVRRAPAAKGGGAKKGHTKYGADVRDYAVAIYLNQTTHLKRQSERLNVTRRLLVEGDAKAGIKRPLPPPSTIRSWVEAEKNATGRK</sequence>
<protein>
    <submittedName>
        <fullName evidence="2">Uncharacterized protein</fullName>
    </submittedName>
</protein>
<reference evidence="2 3" key="1">
    <citation type="submission" date="2021-03" db="EMBL/GenBank/DDBJ databases">
        <authorList>
            <person name="So Y."/>
        </authorList>
    </citation>
    <scope>NUCLEOTIDE SEQUENCE [LARGE SCALE GENOMIC DNA]</scope>
    <source>
        <strain evidence="2 3">PWR1</strain>
    </source>
</reference>
<feature type="region of interest" description="Disordered" evidence="1">
    <location>
        <begin position="170"/>
        <end position="193"/>
    </location>
</feature>
<name>A0ABS4AYH9_9PROT</name>
<comment type="caution">
    <text evidence="2">The sequence shown here is derived from an EMBL/GenBank/DDBJ whole genome shotgun (WGS) entry which is preliminary data.</text>
</comment>
<organism evidence="2 3">
    <name type="scientific">Roseomonas nitratireducens</name>
    <dbReference type="NCBI Taxonomy" id="2820810"/>
    <lineage>
        <taxon>Bacteria</taxon>
        <taxon>Pseudomonadati</taxon>
        <taxon>Pseudomonadota</taxon>
        <taxon>Alphaproteobacteria</taxon>
        <taxon>Acetobacterales</taxon>
        <taxon>Roseomonadaceae</taxon>
        <taxon>Roseomonas</taxon>
    </lineage>
</organism>
<dbReference type="EMBL" id="JAGIYZ010000019">
    <property type="protein sequence ID" value="MBP0465868.1"/>
    <property type="molecule type" value="Genomic_DNA"/>
</dbReference>
<evidence type="ECO:0000313" key="3">
    <source>
        <dbReference type="Proteomes" id="UP000680815"/>
    </source>
</evidence>
<evidence type="ECO:0000256" key="1">
    <source>
        <dbReference type="SAM" id="MobiDB-lite"/>
    </source>
</evidence>
<dbReference type="RefSeq" id="WP_209353253.1">
    <property type="nucleotide sequence ID" value="NZ_JAGIYZ010000019.1"/>
</dbReference>
<keyword evidence="3" id="KW-1185">Reference proteome</keyword>
<gene>
    <name evidence="2" type="ORF">J5Y09_18220</name>
</gene>
<evidence type="ECO:0000313" key="2">
    <source>
        <dbReference type="EMBL" id="MBP0465868.1"/>
    </source>
</evidence>
<dbReference type="Proteomes" id="UP000680815">
    <property type="component" value="Unassembled WGS sequence"/>
</dbReference>
<accession>A0ABS4AYH9</accession>
<feature type="compositionally biased region" description="Basic and acidic residues" evidence="1">
    <location>
        <begin position="183"/>
        <end position="193"/>
    </location>
</feature>
<proteinExistence type="predicted"/>